<evidence type="ECO:0000313" key="2">
    <source>
        <dbReference type="EMBL" id="MFC4360874.1"/>
    </source>
</evidence>
<name>A0ABV8UYV8_9GAMM</name>
<keyword evidence="1" id="KW-0732">Signal</keyword>
<evidence type="ECO:0000256" key="1">
    <source>
        <dbReference type="SAM" id="SignalP"/>
    </source>
</evidence>
<organism evidence="2 3">
    <name type="scientific">Simiduia curdlanivorans</name>
    <dbReference type="NCBI Taxonomy" id="1492769"/>
    <lineage>
        <taxon>Bacteria</taxon>
        <taxon>Pseudomonadati</taxon>
        <taxon>Pseudomonadota</taxon>
        <taxon>Gammaproteobacteria</taxon>
        <taxon>Cellvibrionales</taxon>
        <taxon>Cellvibrionaceae</taxon>
        <taxon>Simiduia</taxon>
    </lineage>
</organism>
<protein>
    <recommendedName>
        <fullName evidence="4">DUF1579 domain-containing protein</fullName>
    </recommendedName>
</protein>
<dbReference type="EMBL" id="JBHSCX010000001">
    <property type="protein sequence ID" value="MFC4360874.1"/>
    <property type="molecule type" value="Genomic_DNA"/>
</dbReference>
<feature type="chain" id="PRO_5046006145" description="DUF1579 domain-containing protein" evidence="1">
    <location>
        <begin position="20"/>
        <end position="166"/>
    </location>
</feature>
<accession>A0ABV8UYV8</accession>
<comment type="caution">
    <text evidence="2">The sequence shown here is derived from an EMBL/GenBank/DDBJ whole genome shotgun (WGS) entry which is preliminary data.</text>
</comment>
<reference evidence="3" key="1">
    <citation type="journal article" date="2019" name="Int. J. Syst. Evol. Microbiol.">
        <title>The Global Catalogue of Microorganisms (GCM) 10K type strain sequencing project: providing services to taxonomists for standard genome sequencing and annotation.</title>
        <authorList>
            <consortium name="The Broad Institute Genomics Platform"/>
            <consortium name="The Broad Institute Genome Sequencing Center for Infectious Disease"/>
            <person name="Wu L."/>
            <person name="Ma J."/>
        </authorList>
    </citation>
    <scope>NUCLEOTIDE SEQUENCE [LARGE SCALE GENOMIC DNA]</scope>
    <source>
        <strain evidence="3">CECT 8570</strain>
    </source>
</reference>
<evidence type="ECO:0008006" key="4">
    <source>
        <dbReference type="Google" id="ProtNLM"/>
    </source>
</evidence>
<dbReference type="RefSeq" id="WP_290264808.1">
    <property type="nucleotide sequence ID" value="NZ_JAUFQG010000006.1"/>
</dbReference>
<feature type="signal peptide" evidence="1">
    <location>
        <begin position="1"/>
        <end position="19"/>
    </location>
</feature>
<evidence type="ECO:0000313" key="3">
    <source>
        <dbReference type="Proteomes" id="UP001595840"/>
    </source>
</evidence>
<sequence length="166" mass="18457">MNKLLLATALVCNALNTQAAPCEGEAFRQFDFWLGHWNVYTPNGTLAGTNNITRSYGGCVVQEHYETVKGYTGESLNIYDAGRERWHQTWVDNQGTLLLLEGGMVEGGMVEGSMILAGQTQSANGVITQHRISWTANADGSVHQHWQSTDKEGQWQTAFMGRYTRQ</sequence>
<gene>
    <name evidence="2" type="ORF">ACFOX3_01100</name>
</gene>
<proteinExistence type="predicted"/>
<keyword evidence="3" id="KW-1185">Reference proteome</keyword>
<dbReference type="Proteomes" id="UP001595840">
    <property type="component" value="Unassembled WGS sequence"/>
</dbReference>